<keyword evidence="4" id="KW-1185">Reference proteome</keyword>
<dbReference type="STRING" id="475255.SAMN04488101_103283"/>
<keyword evidence="3" id="KW-0413">Isomerase</keyword>
<proteinExistence type="predicted"/>
<protein>
    <submittedName>
        <fullName evidence="3">Sugar phosphate isomerase/epimerase</fullName>
    </submittedName>
</protein>
<evidence type="ECO:0000313" key="4">
    <source>
        <dbReference type="Proteomes" id="UP000192678"/>
    </source>
</evidence>
<dbReference type="InterPro" id="IPR036237">
    <property type="entry name" value="Xyl_isomerase-like_sf"/>
</dbReference>
<dbReference type="SUPFAM" id="SSF51658">
    <property type="entry name" value="Xylose isomerase-like"/>
    <property type="match status" value="1"/>
</dbReference>
<gene>
    <name evidence="3" type="ORF">SAMN04488101_103283</name>
</gene>
<sequence>MFNTNHMNSRRTFIKQASLAAAGTILLPSFACSAAGKGKNVGIQLYTLREQIPHDVKGVIEKVAKAGYKEVETYGYSKAGGFWGLDAKSFKSLLKSNGLTSPSSHFGFDDFVTTGNKELLKPLIEGAAAIDNHYFTIAYLGEPIRKTLDDYKKVAQRLNEAAELVKQSGLTLAYHNHAFEFQQFDGGTTGYEILLNEADKNLLRFEMDLYWVVRSGNDPVALFNKYPGRFVMWHVKDMDKANHGINTEVGAGTIDFKNIYKHAKQAGLEHLIVEQENFSKDPFVSIKQSFDYVNRELI</sequence>
<evidence type="ECO:0000256" key="1">
    <source>
        <dbReference type="SAM" id="SignalP"/>
    </source>
</evidence>
<dbReference type="PROSITE" id="PS51318">
    <property type="entry name" value="TAT"/>
    <property type="match status" value="1"/>
</dbReference>
<dbReference type="EMBL" id="FWYB01000003">
    <property type="protein sequence ID" value="SMC82239.1"/>
    <property type="molecule type" value="Genomic_DNA"/>
</dbReference>
<dbReference type="PANTHER" id="PTHR12110">
    <property type="entry name" value="HYDROXYPYRUVATE ISOMERASE"/>
    <property type="match status" value="1"/>
</dbReference>
<reference evidence="3 4" key="1">
    <citation type="submission" date="2017-04" db="EMBL/GenBank/DDBJ databases">
        <authorList>
            <person name="Afonso C.L."/>
            <person name="Miller P.J."/>
            <person name="Scott M.A."/>
            <person name="Spackman E."/>
            <person name="Goraichik I."/>
            <person name="Dimitrov K.M."/>
            <person name="Suarez D.L."/>
            <person name="Swayne D.E."/>
        </authorList>
    </citation>
    <scope>NUCLEOTIDE SEQUENCE [LARGE SCALE GENOMIC DNA]</scope>
    <source>
        <strain evidence="3 4">DSM 19625</strain>
    </source>
</reference>
<feature type="domain" description="Xylose isomerase-like TIM barrel" evidence="2">
    <location>
        <begin position="60"/>
        <end position="283"/>
    </location>
</feature>
<dbReference type="InterPro" id="IPR050312">
    <property type="entry name" value="IolE/XylAMocC-like"/>
</dbReference>
<dbReference type="Gene3D" id="3.20.20.150">
    <property type="entry name" value="Divalent-metal-dependent TIM barrel enzymes"/>
    <property type="match status" value="1"/>
</dbReference>
<dbReference type="InterPro" id="IPR013022">
    <property type="entry name" value="Xyl_isomerase-like_TIM-brl"/>
</dbReference>
<keyword evidence="1" id="KW-0732">Signal</keyword>
<accession>A0A1W2CAR2</accession>
<dbReference type="Proteomes" id="UP000192678">
    <property type="component" value="Unassembled WGS sequence"/>
</dbReference>
<dbReference type="InterPro" id="IPR006311">
    <property type="entry name" value="TAT_signal"/>
</dbReference>
<feature type="chain" id="PRO_5010690618" evidence="1">
    <location>
        <begin position="35"/>
        <end position="298"/>
    </location>
</feature>
<dbReference type="Pfam" id="PF01261">
    <property type="entry name" value="AP_endonuc_2"/>
    <property type="match status" value="1"/>
</dbReference>
<dbReference type="PANTHER" id="PTHR12110:SF41">
    <property type="entry name" value="INOSOSE DEHYDRATASE"/>
    <property type="match status" value="1"/>
</dbReference>
<organism evidence="3 4">
    <name type="scientific">Pedobacter nyackensis</name>
    <dbReference type="NCBI Taxonomy" id="475255"/>
    <lineage>
        <taxon>Bacteria</taxon>
        <taxon>Pseudomonadati</taxon>
        <taxon>Bacteroidota</taxon>
        <taxon>Sphingobacteriia</taxon>
        <taxon>Sphingobacteriales</taxon>
        <taxon>Sphingobacteriaceae</taxon>
        <taxon>Pedobacter</taxon>
    </lineage>
</organism>
<dbReference type="AlphaFoldDB" id="A0A1W2CAR2"/>
<dbReference type="GO" id="GO:0016853">
    <property type="term" value="F:isomerase activity"/>
    <property type="evidence" value="ECO:0007669"/>
    <property type="project" value="UniProtKB-KW"/>
</dbReference>
<evidence type="ECO:0000313" key="3">
    <source>
        <dbReference type="EMBL" id="SMC82239.1"/>
    </source>
</evidence>
<name>A0A1W2CAR2_9SPHI</name>
<evidence type="ECO:0000259" key="2">
    <source>
        <dbReference type="Pfam" id="PF01261"/>
    </source>
</evidence>
<feature type="signal peptide" evidence="1">
    <location>
        <begin position="1"/>
        <end position="34"/>
    </location>
</feature>